<dbReference type="InterPro" id="IPR005064">
    <property type="entry name" value="BUG"/>
</dbReference>
<dbReference type="Proteomes" id="UP001410795">
    <property type="component" value="Unassembled WGS sequence"/>
</dbReference>
<dbReference type="InterPro" id="IPR042100">
    <property type="entry name" value="Bug_dom1"/>
</dbReference>
<gene>
    <name evidence="2" type="ORF">GCM10022202_21090</name>
</gene>
<dbReference type="SUPFAM" id="SSF53850">
    <property type="entry name" value="Periplasmic binding protein-like II"/>
    <property type="match status" value="1"/>
</dbReference>
<dbReference type="Pfam" id="PF03401">
    <property type="entry name" value="TctC"/>
    <property type="match status" value="1"/>
</dbReference>
<dbReference type="PIRSF" id="PIRSF017082">
    <property type="entry name" value="YflP"/>
    <property type="match status" value="1"/>
</dbReference>
<dbReference type="Gene3D" id="3.40.190.150">
    <property type="entry name" value="Bordetella uptake gene, domain 1"/>
    <property type="match status" value="1"/>
</dbReference>
<comment type="caution">
    <text evidence="2">The sequence shown here is derived from an EMBL/GenBank/DDBJ whole genome shotgun (WGS) entry which is preliminary data.</text>
</comment>
<comment type="similarity">
    <text evidence="1">Belongs to the UPF0065 (bug) family.</text>
</comment>
<reference evidence="3" key="1">
    <citation type="journal article" date="2019" name="Int. J. Syst. Evol. Microbiol.">
        <title>The Global Catalogue of Microorganisms (GCM) 10K type strain sequencing project: providing services to taxonomists for standard genome sequencing and annotation.</title>
        <authorList>
            <consortium name="The Broad Institute Genomics Platform"/>
            <consortium name="The Broad Institute Genome Sequencing Center for Infectious Disease"/>
            <person name="Wu L."/>
            <person name="Ma J."/>
        </authorList>
    </citation>
    <scope>NUCLEOTIDE SEQUENCE [LARGE SCALE GENOMIC DNA]</scope>
    <source>
        <strain evidence="3">JCM 16546</strain>
    </source>
</reference>
<protein>
    <submittedName>
        <fullName evidence="2">Tripartite tricarboxylate transporter substrate binding protein</fullName>
    </submittedName>
</protein>
<keyword evidence="3" id="KW-1185">Reference proteome</keyword>
<dbReference type="Gene3D" id="3.40.190.10">
    <property type="entry name" value="Periplasmic binding protein-like II"/>
    <property type="match status" value="1"/>
</dbReference>
<proteinExistence type="inferred from homology"/>
<dbReference type="CDD" id="cd07012">
    <property type="entry name" value="PBP2_Bug_TTT"/>
    <property type="match status" value="1"/>
</dbReference>
<organism evidence="2 3">
    <name type="scientific">Microbacterium marinilacus</name>
    <dbReference type="NCBI Taxonomy" id="415209"/>
    <lineage>
        <taxon>Bacteria</taxon>
        <taxon>Bacillati</taxon>
        <taxon>Actinomycetota</taxon>
        <taxon>Actinomycetes</taxon>
        <taxon>Micrococcales</taxon>
        <taxon>Microbacteriaceae</taxon>
        <taxon>Microbacterium</taxon>
    </lineage>
</organism>
<evidence type="ECO:0000256" key="1">
    <source>
        <dbReference type="ARBA" id="ARBA00006987"/>
    </source>
</evidence>
<evidence type="ECO:0000313" key="2">
    <source>
        <dbReference type="EMBL" id="GAA3659995.1"/>
    </source>
</evidence>
<evidence type="ECO:0000313" key="3">
    <source>
        <dbReference type="Proteomes" id="UP001410795"/>
    </source>
</evidence>
<dbReference type="EMBL" id="BAAAYV010000009">
    <property type="protein sequence ID" value="GAA3659995.1"/>
    <property type="molecule type" value="Genomic_DNA"/>
</dbReference>
<sequence>MMPTEQQEPTRRRRGRWRLAAGGAAALGMVVALSVTGIADRTHSANALEDALGGEQLRIMAPAEPGGGWDQTSRAVQTALGEIVGRTEVYNVGGAGGTIGLPQFVRHTGEANNLMVTGAIMVGAILTNGSEATLDDVDMLARLTTEYLVIAVPADSPIQTMEDLADAMSDDVGSVSIAGGSAGGVEQVLTGLLAQAVGADPREASYVAHSGGGEALTTMLSGRATAGISGISELAPYIQDGSMRALAVSSPERVEILPDVPTLRESGLDVELQNWRGIAAPEGLTDDERAALIGMLDEMRESAAWRQILDDRGWEDAYLTGPELTEFLATDQETTAQILEQIGLVK</sequence>
<name>A0ABP7BI43_9MICO</name>
<accession>A0ABP7BI43</accession>
<dbReference type="PANTHER" id="PTHR42928">
    <property type="entry name" value="TRICARBOXYLATE-BINDING PROTEIN"/>
    <property type="match status" value="1"/>
</dbReference>
<dbReference type="PANTHER" id="PTHR42928:SF3">
    <property type="entry name" value="UPF0065 PROTEIN YFLP"/>
    <property type="match status" value="1"/>
</dbReference>